<evidence type="ECO:0000313" key="3">
    <source>
        <dbReference type="Proteomes" id="UP000469523"/>
    </source>
</evidence>
<dbReference type="Proteomes" id="UP000469523">
    <property type="component" value="Unassembled WGS sequence"/>
</dbReference>
<dbReference type="SUPFAM" id="SSF48452">
    <property type="entry name" value="TPR-like"/>
    <property type="match status" value="1"/>
</dbReference>
<proteinExistence type="predicted"/>
<dbReference type="RefSeq" id="WP_154443048.1">
    <property type="nucleotide sequence ID" value="NZ_JAHLPJ010000001.1"/>
</dbReference>
<dbReference type="CDD" id="cd00093">
    <property type="entry name" value="HTH_XRE"/>
    <property type="match status" value="1"/>
</dbReference>
<organism evidence="2 3">
    <name type="scientific">Tissierella pigra</name>
    <dbReference type="NCBI Taxonomy" id="2607614"/>
    <lineage>
        <taxon>Bacteria</taxon>
        <taxon>Bacillati</taxon>
        <taxon>Bacillota</taxon>
        <taxon>Tissierellia</taxon>
        <taxon>Tissierellales</taxon>
        <taxon>Tissierellaceae</taxon>
        <taxon>Tissierella</taxon>
    </lineage>
</organism>
<accession>A0A6N7XRM2</accession>
<name>A0A6N7XRM2_9FIRM</name>
<dbReference type="Pfam" id="PF01381">
    <property type="entry name" value="HTH_3"/>
    <property type="match status" value="1"/>
</dbReference>
<reference evidence="2 3" key="1">
    <citation type="submission" date="2019-09" db="EMBL/GenBank/DDBJ databases">
        <title>In-depth cultivation of the pig gut microbiome towards novel bacterial diversity and tailored functional studies.</title>
        <authorList>
            <person name="Wylensek D."/>
            <person name="Hitch T.C.A."/>
            <person name="Clavel T."/>
        </authorList>
    </citation>
    <scope>NUCLEOTIDE SEQUENCE [LARGE SCALE GENOMIC DNA]</scope>
    <source>
        <strain evidence="2 3">WCA3-693-APC-4?</strain>
    </source>
</reference>
<dbReference type="InterPro" id="IPR001387">
    <property type="entry name" value="Cro/C1-type_HTH"/>
</dbReference>
<dbReference type="Gene3D" id="1.25.40.10">
    <property type="entry name" value="Tetratricopeptide repeat domain"/>
    <property type="match status" value="1"/>
</dbReference>
<dbReference type="SMART" id="SM00530">
    <property type="entry name" value="HTH_XRE"/>
    <property type="match status" value="1"/>
</dbReference>
<dbReference type="InterPro" id="IPR011990">
    <property type="entry name" value="TPR-like_helical_dom_sf"/>
</dbReference>
<comment type="caution">
    <text evidence="2">The sequence shown here is derived from an EMBL/GenBank/DDBJ whole genome shotgun (WGS) entry which is preliminary data.</text>
</comment>
<dbReference type="Gene3D" id="1.10.260.40">
    <property type="entry name" value="lambda repressor-like DNA-binding domains"/>
    <property type="match status" value="1"/>
</dbReference>
<dbReference type="GO" id="GO:0003677">
    <property type="term" value="F:DNA binding"/>
    <property type="evidence" value="ECO:0007669"/>
    <property type="project" value="InterPro"/>
</dbReference>
<dbReference type="SUPFAM" id="SSF47413">
    <property type="entry name" value="lambda repressor-like DNA-binding domains"/>
    <property type="match status" value="1"/>
</dbReference>
<dbReference type="AlphaFoldDB" id="A0A6N7XRM2"/>
<dbReference type="EMBL" id="VUNQ01000080">
    <property type="protein sequence ID" value="MSU03492.1"/>
    <property type="molecule type" value="Genomic_DNA"/>
</dbReference>
<dbReference type="PROSITE" id="PS50943">
    <property type="entry name" value="HTH_CROC1"/>
    <property type="match status" value="1"/>
</dbReference>
<protein>
    <submittedName>
        <fullName evidence="2">Helix-turn-helix transcriptional regulator</fullName>
    </submittedName>
</protein>
<sequence>MKDITGLLIKENREKLGLKQEYLCKGICSISYLSKIERGNIVASEEIVKMLFKKLGIDFNSDEKFVQEGKKIFEEINKSRYFGTPIDEHRLEEIRSNKSRYLNSSLNIDYQLFELFDKLFQTEDTDILRYKEYMDNDQLYMSYLITGFLNNDIKLLEEAKKVKYTAEIIHQIAYIKWIEGKYYESIELNLEALNLAYNEGCIKLQIEVCVMLGNLYIYFHLPTMEKYYNKALNFLNLIEDRGSKFFIYYHMGIAYISIDFIKAEEYLLKAMEISPEDNKDSMEKLYQKLCFLYLRYNKKEIAKIYYIEAKKINILKSVNELIEIMIENEDYIHSEKYLNKLMDIYNESKKNRQHSNTTFYSDFLIEAYKANRRYKDALLVTEYIYRNQR</sequence>
<evidence type="ECO:0000313" key="2">
    <source>
        <dbReference type="EMBL" id="MSU03492.1"/>
    </source>
</evidence>
<evidence type="ECO:0000259" key="1">
    <source>
        <dbReference type="PROSITE" id="PS50943"/>
    </source>
</evidence>
<gene>
    <name evidence="2" type="ORF">FYJ83_18710</name>
</gene>
<dbReference type="InterPro" id="IPR010982">
    <property type="entry name" value="Lambda_DNA-bd_dom_sf"/>
</dbReference>
<keyword evidence="3" id="KW-1185">Reference proteome</keyword>
<feature type="domain" description="HTH cro/C1-type" evidence="1">
    <location>
        <begin position="9"/>
        <end position="64"/>
    </location>
</feature>